<sequence>MPTSVINEILSFCPQGTIASGDIMALEDYKNDVQRLRGHQPGIARRELENMALRQSSFVAAGLAQFVAKRYAPGVRDDADLDALETAITAAITALIAASNAQTATRLATKRTIGGVAFDGSANIHHYATCSTAAATAAKTVALAGFALATGARVLVKFTVTNSAANPTLDVNGTGAKPIQYRGAAIAAGTLAANRTYEFVYTGAQYELVGDVDTNTTYPLATASNDGLMAKGDKGKLDGIAVGAEVNQNAFGNILVGSTTIAADTKTDTLTFVAGTNVTLTPDAANDKLTIAAKDTTYAAATQSVAGLMSAADKKSVDYCEALRLSMIGVPRYWRSTSLPANHVWANGDLVLFSDWPELKKVYDGGGFTGMLLAYNATSATIAANLGKWRPNAANPTGLYVPKLSDQFFR</sequence>
<dbReference type="STRING" id="563192.HMPREF0179_05056"/>
<evidence type="ECO:0000313" key="1">
    <source>
        <dbReference type="EMBL" id="EPC05771.1"/>
    </source>
</evidence>
<protein>
    <submittedName>
        <fullName evidence="1">Uncharacterized protein</fullName>
    </submittedName>
</protein>
<dbReference type="EMBL" id="ADCP02000001">
    <property type="protein sequence ID" value="EPC05771.1"/>
    <property type="molecule type" value="Genomic_DNA"/>
</dbReference>
<keyword evidence="2" id="KW-1185">Reference proteome</keyword>
<name>S2KWU6_BILW3</name>
<reference evidence="1 2" key="2">
    <citation type="submission" date="2013-04" db="EMBL/GenBank/DDBJ databases">
        <title>The Genome Sequence of Bilophila wadsworthia 3_1_6.</title>
        <authorList>
            <consortium name="The Broad Institute Genomics Platform"/>
            <person name="Earl A."/>
            <person name="Ward D."/>
            <person name="Feldgarden M."/>
            <person name="Gevers D."/>
            <person name="Sibley C."/>
            <person name="Strauss J."/>
            <person name="Allen-Vercoe E."/>
            <person name="Walker B."/>
            <person name="Young S."/>
            <person name="Zeng Q."/>
            <person name="Gargeya S."/>
            <person name="Fitzgerald M."/>
            <person name="Haas B."/>
            <person name="Abouelleil A."/>
            <person name="Allen A.W."/>
            <person name="Alvarado L."/>
            <person name="Arachchi H.M."/>
            <person name="Berlin A.M."/>
            <person name="Chapman S.B."/>
            <person name="Gainer-Dewar J."/>
            <person name="Goldberg J."/>
            <person name="Griggs A."/>
            <person name="Gujja S."/>
            <person name="Hansen M."/>
            <person name="Howarth C."/>
            <person name="Imamovic A."/>
            <person name="Ireland A."/>
            <person name="Larimer J."/>
            <person name="McCowan C."/>
            <person name="Murphy C."/>
            <person name="Pearson M."/>
            <person name="Poon T.W."/>
            <person name="Priest M."/>
            <person name="Roberts A."/>
            <person name="Saif S."/>
            <person name="Shea T."/>
            <person name="Sisk P."/>
            <person name="Sykes S."/>
            <person name="Wortman J."/>
            <person name="Nusbaum C."/>
            <person name="Birren B."/>
        </authorList>
    </citation>
    <scope>NUCLEOTIDE SEQUENCE [LARGE SCALE GENOMIC DNA]</scope>
    <source>
        <strain evidence="1 2">3_1_6</strain>
    </source>
</reference>
<gene>
    <name evidence="1" type="ORF">HMPREF0179_05056</name>
</gene>
<dbReference type="eggNOG" id="COG5301">
    <property type="taxonomic scope" value="Bacteria"/>
</dbReference>
<dbReference type="HOGENOM" id="CLU_671776_0_0_7"/>
<reference evidence="1 2" key="1">
    <citation type="submission" date="2010-10" db="EMBL/GenBank/DDBJ databases">
        <authorList>
            <consortium name="The Broad Institute Genome Sequencing Platform"/>
            <person name="Ward D."/>
            <person name="Earl A."/>
            <person name="Feldgarden M."/>
            <person name="Young S.K."/>
            <person name="Gargeya S."/>
            <person name="Zeng Q."/>
            <person name="Alvarado L."/>
            <person name="Berlin A."/>
            <person name="Bochicchio J."/>
            <person name="Chapman S.B."/>
            <person name="Chen Z."/>
            <person name="Freedman E."/>
            <person name="Gellesch M."/>
            <person name="Goldberg J."/>
            <person name="Griggs A."/>
            <person name="Gujja S."/>
            <person name="Heilman E."/>
            <person name="Heiman D."/>
            <person name="Howarth C."/>
            <person name="Mehta T."/>
            <person name="Neiman D."/>
            <person name="Pearson M."/>
            <person name="Roberts A."/>
            <person name="Saif S."/>
            <person name="Shea T."/>
            <person name="Shenoy N."/>
            <person name="Sisk P."/>
            <person name="Stolte C."/>
            <person name="Sykes S."/>
            <person name="White J."/>
            <person name="Yandava C."/>
            <person name="Allen-Vercoe E."/>
            <person name="Sibley C."/>
            <person name="Ambrose C.E."/>
            <person name="Strauss J."/>
            <person name="Daigneault M."/>
            <person name="Haas B."/>
            <person name="Nusbaum C."/>
            <person name="Birren B."/>
        </authorList>
    </citation>
    <scope>NUCLEOTIDE SEQUENCE [LARGE SCALE GENOMIC DNA]</scope>
    <source>
        <strain evidence="1 2">3_1_6</strain>
    </source>
</reference>
<organism evidence="1 2">
    <name type="scientific">Bilophila wadsworthia (strain 3_1_6)</name>
    <dbReference type="NCBI Taxonomy" id="563192"/>
    <lineage>
        <taxon>Bacteria</taxon>
        <taxon>Pseudomonadati</taxon>
        <taxon>Thermodesulfobacteriota</taxon>
        <taxon>Desulfovibrionia</taxon>
        <taxon>Desulfovibrionales</taxon>
        <taxon>Desulfovibrionaceae</taxon>
        <taxon>Bilophila</taxon>
    </lineage>
</organism>
<comment type="caution">
    <text evidence="1">The sequence shown here is derived from an EMBL/GenBank/DDBJ whole genome shotgun (WGS) entry which is preliminary data.</text>
</comment>
<proteinExistence type="predicted"/>
<feature type="non-terminal residue" evidence="1">
    <location>
        <position position="410"/>
    </location>
</feature>
<evidence type="ECO:0000313" key="2">
    <source>
        <dbReference type="Proteomes" id="UP000006034"/>
    </source>
</evidence>
<dbReference type="Proteomes" id="UP000006034">
    <property type="component" value="Unassembled WGS sequence"/>
</dbReference>
<dbReference type="AlphaFoldDB" id="S2KWU6"/>
<accession>S2KWU6</accession>